<organism evidence="1 2">
    <name type="scientific">Scandinavium lactucae</name>
    <dbReference type="NCBI Taxonomy" id="3095028"/>
    <lineage>
        <taxon>Bacteria</taxon>
        <taxon>Pseudomonadati</taxon>
        <taxon>Pseudomonadota</taxon>
        <taxon>Gammaproteobacteria</taxon>
        <taxon>Enterobacterales</taxon>
        <taxon>Enterobacteriaceae</taxon>
        <taxon>Scandinavium</taxon>
    </lineage>
</organism>
<gene>
    <name evidence="1" type="ORF">SIL20_16885</name>
</gene>
<protein>
    <submittedName>
        <fullName evidence="1">Uncharacterized protein</fullName>
    </submittedName>
</protein>
<reference evidence="1" key="1">
    <citation type="submission" date="2023-11" db="EMBL/GenBank/DDBJ databases">
        <title>Scandinavium wanjuensis sp. nov., isolated from lettuce South Korea.</title>
        <authorList>
            <person name="Park J."/>
            <person name="Park S."/>
            <person name="Oh K.K."/>
            <person name="Cho G.S."/>
            <person name="Franz C.M.A.P."/>
        </authorList>
    </citation>
    <scope>NUCLEOTIDE SEQUENCE</scope>
    <source>
        <strain evidence="1">V105_12</strain>
    </source>
</reference>
<dbReference type="RefSeq" id="WP_319629660.1">
    <property type="nucleotide sequence ID" value="NZ_JAWXRB010000035.1"/>
</dbReference>
<name>A0AAJ2SAQ4_9ENTR</name>
<comment type="caution">
    <text evidence="1">The sequence shown here is derived from an EMBL/GenBank/DDBJ whole genome shotgun (WGS) entry which is preliminary data.</text>
</comment>
<accession>A0AAJ2SAQ4</accession>
<dbReference type="AlphaFoldDB" id="A0AAJ2SAQ4"/>
<evidence type="ECO:0000313" key="2">
    <source>
        <dbReference type="Proteomes" id="UP001282336"/>
    </source>
</evidence>
<dbReference type="EMBL" id="JAWXRC010000041">
    <property type="protein sequence ID" value="MDX6033183.1"/>
    <property type="molecule type" value="Genomic_DNA"/>
</dbReference>
<evidence type="ECO:0000313" key="1">
    <source>
        <dbReference type="EMBL" id="MDX6033183.1"/>
    </source>
</evidence>
<sequence>MTTASSQTLSEDDLQEIQEALDIPLSGSADLFTAADFCGTLVSVMVECGDKYYRLALCGRLSHALTVLRQRCVDVMPDWMVSQLTVETVPLSTLPESWQDTDLLLDYAQALTLTLSGGTLLAKNGQDLAGLLHDVVYFLVDELKSPRFEKA</sequence>
<proteinExistence type="predicted"/>
<dbReference type="Proteomes" id="UP001282336">
    <property type="component" value="Unassembled WGS sequence"/>
</dbReference>